<sequence length="214" mass="23424">MTVPPRDPPAFTTTRITARGDPAEVARRHREYGAGLRGSPGFDLLVTVRVAGPQDTYATFVRWRRARDLLAGAHADGSADALRSLHALAAPDADPEPDQYLSVGRLPDRRHDDGGFLLLLHADLAGVPAEFEQSFGALVAGCARAPGFAGAELLRSTLRPYRYRGLVWWWDEQSCGRATDGERFREGSARLTGTERVDMERGRCVARVTAPMAR</sequence>
<evidence type="ECO:0000313" key="3">
    <source>
        <dbReference type="Proteomes" id="UP000186455"/>
    </source>
</evidence>
<protein>
    <recommendedName>
        <fullName evidence="1">ABM domain-containing protein</fullName>
    </recommendedName>
</protein>
<evidence type="ECO:0000313" key="2">
    <source>
        <dbReference type="EMBL" id="OKH96201.1"/>
    </source>
</evidence>
<dbReference type="EMBL" id="LFBV01000001">
    <property type="protein sequence ID" value="OKH96201.1"/>
    <property type="molecule type" value="Genomic_DNA"/>
</dbReference>
<reference evidence="2 3" key="1">
    <citation type="submission" date="2015-06" db="EMBL/GenBank/DDBJ databases">
        <title>Cloning and characterization of the uncialamcin biosynthetic gene cluster.</title>
        <authorList>
            <person name="Yan X."/>
            <person name="Huang T."/>
            <person name="Ge H."/>
            <person name="Shen B."/>
        </authorList>
    </citation>
    <scope>NUCLEOTIDE SEQUENCE [LARGE SCALE GENOMIC DNA]</scope>
    <source>
        <strain evidence="2 3">DCA2648</strain>
    </source>
</reference>
<evidence type="ECO:0000259" key="1">
    <source>
        <dbReference type="Pfam" id="PF03992"/>
    </source>
</evidence>
<feature type="domain" description="ABM" evidence="1">
    <location>
        <begin position="129"/>
        <end position="187"/>
    </location>
</feature>
<dbReference type="Gene3D" id="3.30.70.100">
    <property type="match status" value="2"/>
</dbReference>
<dbReference type="Proteomes" id="UP000186455">
    <property type="component" value="Unassembled WGS sequence"/>
</dbReference>
<dbReference type="GeneID" id="96792642"/>
<organism evidence="2 3">
    <name type="scientific">Streptomyces uncialis</name>
    <dbReference type="NCBI Taxonomy" id="1048205"/>
    <lineage>
        <taxon>Bacteria</taxon>
        <taxon>Bacillati</taxon>
        <taxon>Actinomycetota</taxon>
        <taxon>Actinomycetes</taxon>
        <taxon>Kitasatosporales</taxon>
        <taxon>Streptomycetaceae</taxon>
        <taxon>Streptomyces</taxon>
    </lineage>
</organism>
<dbReference type="RefSeq" id="WP_073784344.1">
    <property type="nucleotide sequence ID" value="NZ_CP109290.1"/>
</dbReference>
<dbReference type="SUPFAM" id="SSF54909">
    <property type="entry name" value="Dimeric alpha+beta barrel"/>
    <property type="match status" value="1"/>
</dbReference>
<dbReference type="AlphaFoldDB" id="A0A1Q4VEE2"/>
<accession>A0A1Q4VEE2</accession>
<dbReference type="InterPro" id="IPR007138">
    <property type="entry name" value="ABM_dom"/>
</dbReference>
<dbReference type="InterPro" id="IPR011008">
    <property type="entry name" value="Dimeric_a/b-barrel"/>
</dbReference>
<gene>
    <name evidence="2" type="ORF">AB852_06050</name>
</gene>
<proteinExistence type="predicted"/>
<comment type="caution">
    <text evidence="2">The sequence shown here is derived from an EMBL/GenBank/DDBJ whole genome shotgun (WGS) entry which is preliminary data.</text>
</comment>
<dbReference type="Pfam" id="PF03992">
    <property type="entry name" value="ABM"/>
    <property type="match status" value="1"/>
</dbReference>
<name>A0A1Q4VEE2_9ACTN</name>
<keyword evidence="3" id="KW-1185">Reference proteome</keyword>